<accession>A0ABV5WJY1</accession>
<proteinExistence type="predicted"/>
<dbReference type="InterPro" id="IPR054566">
    <property type="entry name" value="ManC/GMP-like_b-helix"/>
</dbReference>
<sequence length="458" mass="51909">MKLVLLSGGSGKRLWPLSNDSRSKQFLKVLRSEDDKLQSMVQRVWSQLDKLGLAESAVIATSKTQVEMIESQLGKDVPIVVEPERRDTFPAIALAAVYLYDKQGVSREEIVGVLPVDPYVEDKFFGRLLDLEETLKTSHADLALMGVQPTYPSEKYGYIVPNIQESINGVIKVSHFKEKPQIEEAIQLLKEQALWNCGVFAFKLGRIISLLEQMDLPTNYEELWGNYDCLPKISFDYQVVEKTENIVALPYNGNWKDLGTWNTLTEEMGTSILGKANVSKDSLNTYIINELDISISVLGLSNIIVAASPDGILVTDKDASPRVKELIGHLDQRPMYEERRWGWYRVLEHTKYDDGTEVLTKRINITAGKNLSYQYHNYRQEVWTVVKGEGVVLLNDEFRVIRPGDVVEISVGAKHAVKAVTDLEFIEVQTGSQLVEEDNHRTLLTWEEIEDRGYALNQ</sequence>
<evidence type="ECO:0000313" key="5">
    <source>
        <dbReference type="Proteomes" id="UP001589609"/>
    </source>
</evidence>
<dbReference type="SUPFAM" id="SSF53448">
    <property type="entry name" value="Nucleotide-diphospho-sugar transferases"/>
    <property type="match status" value="1"/>
</dbReference>
<dbReference type="InterPro" id="IPR051161">
    <property type="entry name" value="Mannose-6P_isomerase_type2"/>
</dbReference>
<evidence type="ECO:0000259" key="3">
    <source>
        <dbReference type="Pfam" id="PF22640"/>
    </source>
</evidence>
<dbReference type="InterPro" id="IPR014710">
    <property type="entry name" value="RmlC-like_jellyroll"/>
</dbReference>
<feature type="domain" description="MannoseP isomerase/GMP-like beta-helix" evidence="3">
    <location>
        <begin position="287"/>
        <end position="330"/>
    </location>
</feature>
<protein>
    <submittedName>
        <fullName evidence="4">Sugar phosphate nucleotidyltransferase</fullName>
    </submittedName>
</protein>
<dbReference type="PANTHER" id="PTHR46390:SF1">
    <property type="entry name" value="MANNOSE-1-PHOSPHATE GUANYLYLTRANSFERASE"/>
    <property type="match status" value="1"/>
</dbReference>
<dbReference type="Proteomes" id="UP001589609">
    <property type="component" value="Unassembled WGS sequence"/>
</dbReference>
<dbReference type="InterPro" id="IPR005835">
    <property type="entry name" value="NTP_transferase_dom"/>
</dbReference>
<keyword evidence="5" id="KW-1185">Reference proteome</keyword>
<dbReference type="PANTHER" id="PTHR46390">
    <property type="entry name" value="MANNOSE-1-PHOSPHATE GUANYLYLTRANSFERASE"/>
    <property type="match status" value="1"/>
</dbReference>
<evidence type="ECO:0000259" key="1">
    <source>
        <dbReference type="Pfam" id="PF00483"/>
    </source>
</evidence>
<dbReference type="SUPFAM" id="SSF51182">
    <property type="entry name" value="RmlC-like cupins"/>
    <property type="match status" value="1"/>
</dbReference>
<evidence type="ECO:0000313" key="4">
    <source>
        <dbReference type="EMBL" id="MFB9760923.1"/>
    </source>
</evidence>
<dbReference type="InterPro" id="IPR001538">
    <property type="entry name" value="Man6P_isomerase-2_C"/>
</dbReference>
<feature type="domain" description="Mannose-6-phosphate isomerase type II C-terminal" evidence="2">
    <location>
        <begin position="339"/>
        <end position="441"/>
    </location>
</feature>
<reference evidence="4 5" key="1">
    <citation type="submission" date="2024-09" db="EMBL/GenBank/DDBJ databases">
        <authorList>
            <person name="Sun Q."/>
            <person name="Mori K."/>
        </authorList>
    </citation>
    <scope>NUCLEOTIDE SEQUENCE [LARGE SCALE GENOMIC DNA]</scope>
    <source>
        <strain evidence="4 5">JCM 11201</strain>
    </source>
</reference>
<gene>
    <name evidence="4" type="ORF">ACFFMS_21860</name>
</gene>
<dbReference type="Pfam" id="PF22640">
    <property type="entry name" value="ManC_GMP_beta-helix"/>
    <property type="match status" value="1"/>
</dbReference>
<organism evidence="4 5">
    <name type="scientific">Ectobacillus funiculus</name>
    <dbReference type="NCBI Taxonomy" id="137993"/>
    <lineage>
        <taxon>Bacteria</taxon>
        <taxon>Bacillati</taxon>
        <taxon>Bacillota</taxon>
        <taxon>Bacilli</taxon>
        <taxon>Bacillales</taxon>
        <taxon>Bacillaceae</taxon>
        <taxon>Ectobacillus</taxon>
    </lineage>
</organism>
<dbReference type="Pfam" id="PF01050">
    <property type="entry name" value="MannoseP_isomer"/>
    <property type="match status" value="1"/>
</dbReference>
<comment type="caution">
    <text evidence="4">The sequence shown here is derived from an EMBL/GenBank/DDBJ whole genome shotgun (WGS) entry which is preliminary data.</text>
</comment>
<dbReference type="Gene3D" id="3.90.550.10">
    <property type="entry name" value="Spore Coat Polysaccharide Biosynthesis Protein SpsA, Chain A"/>
    <property type="match status" value="1"/>
</dbReference>
<dbReference type="EMBL" id="JBHMAF010000180">
    <property type="protein sequence ID" value="MFB9760923.1"/>
    <property type="molecule type" value="Genomic_DNA"/>
</dbReference>
<dbReference type="RefSeq" id="WP_379951198.1">
    <property type="nucleotide sequence ID" value="NZ_JBHMAF010000180.1"/>
</dbReference>
<name>A0ABV5WJY1_9BACI</name>
<evidence type="ECO:0000259" key="2">
    <source>
        <dbReference type="Pfam" id="PF01050"/>
    </source>
</evidence>
<dbReference type="CDD" id="cd02213">
    <property type="entry name" value="cupin_PMI_typeII_C"/>
    <property type="match status" value="1"/>
</dbReference>
<dbReference type="InterPro" id="IPR029044">
    <property type="entry name" value="Nucleotide-diphossugar_trans"/>
</dbReference>
<dbReference type="Pfam" id="PF00483">
    <property type="entry name" value="NTP_transferase"/>
    <property type="match status" value="1"/>
</dbReference>
<feature type="domain" description="Nucleotidyl transferase" evidence="1">
    <location>
        <begin position="4"/>
        <end position="267"/>
    </location>
</feature>
<dbReference type="Gene3D" id="2.60.120.10">
    <property type="entry name" value="Jelly Rolls"/>
    <property type="match status" value="1"/>
</dbReference>
<dbReference type="InterPro" id="IPR011051">
    <property type="entry name" value="RmlC_Cupin_sf"/>
</dbReference>